<sequence length="108" mass="12205">MEGRKSKRKLVPKRKMMGPLETQFTHRFRNHKKFYDVKMDQVCNTNTGVVSCTLFTPQALNACLRICLSPLLCNAGNKVGLPPSRTLYETNASQSCLLGRKVFSPDEL</sequence>
<name>A0A8C4PS88_EQUAS</name>
<reference evidence="1" key="3">
    <citation type="submission" date="2025-09" db="UniProtKB">
        <authorList>
            <consortium name="Ensembl"/>
        </authorList>
    </citation>
    <scope>IDENTIFICATION</scope>
</reference>
<reference evidence="1 2" key="1">
    <citation type="journal article" date="2020" name="Nat. Commun.">
        <title>Donkey genomes provide new insights into domestication and selection for coat color.</title>
        <authorList>
            <person name="Wang"/>
            <person name="C."/>
            <person name="Li"/>
            <person name="H."/>
            <person name="Guo"/>
            <person name="Y."/>
            <person name="Huang"/>
            <person name="J."/>
            <person name="Sun"/>
            <person name="Y."/>
            <person name="Min"/>
            <person name="J."/>
            <person name="Wang"/>
            <person name="J."/>
            <person name="Fang"/>
            <person name="X."/>
            <person name="Zhao"/>
            <person name="Z."/>
            <person name="Wang"/>
            <person name="S."/>
            <person name="Zhang"/>
            <person name="Y."/>
            <person name="Liu"/>
            <person name="Q."/>
            <person name="Jiang"/>
            <person name="Q."/>
            <person name="Wang"/>
            <person name="X."/>
            <person name="Guo"/>
            <person name="Y."/>
            <person name="Yang"/>
            <person name="C."/>
            <person name="Wang"/>
            <person name="Y."/>
            <person name="Tian"/>
            <person name="F."/>
            <person name="Zhuang"/>
            <person name="G."/>
            <person name="Fan"/>
            <person name="Y."/>
            <person name="Gao"/>
            <person name="Q."/>
            <person name="Li"/>
            <person name="Y."/>
            <person name="Ju"/>
            <person name="Z."/>
            <person name="Li"/>
            <person name="J."/>
            <person name="Li"/>
            <person name="R."/>
            <person name="Hou"/>
            <person name="M."/>
            <person name="Yang"/>
            <person name="G."/>
            <person name="Liu"/>
            <person name="G."/>
            <person name="Liu"/>
            <person name="W."/>
            <person name="Guo"/>
            <person name="J."/>
            <person name="Pan"/>
            <person name="S."/>
            <person name="Fan"/>
            <person name="G."/>
            <person name="Zhang"/>
            <person name="W."/>
            <person name="Zhang"/>
            <person name="R."/>
            <person name="Yu"/>
            <person name="J."/>
            <person name="Zhang"/>
            <person name="X."/>
            <person name="Yin"/>
            <person name="Q."/>
            <person name="Ji"/>
            <person name="C."/>
            <person name="Jin"/>
            <person name="Y."/>
            <person name="Yue"/>
            <person name="G."/>
            <person name="Liu"/>
            <person name="M."/>
            <person name="Xu"/>
            <person name="J."/>
            <person name="Liu"/>
            <person name="S."/>
            <person name="Jordana"/>
            <person name="J."/>
            <person name="Noce"/>
            <person name="A."/>
            <person name="Amills"/>
            <person name="M."/>
            <person name="Wu"/>
            <person name="D.D."/>
            <person name="Li"/>
            <person name="S."/>
            <person name="Zhou"/>
            <person name="X. and Zhong"/>
            <person name="J."/>
        </authorList>
    </citation>
    <scope>NUCLEOTIDE SEQUENCE [LARGE SCALE GENOMIC DNA]</scope>
</reference>
<organism evidence="1 2">
    <name type="scientific">Equus asinus</name>
    <name type="common">Donkey</name>
    <name type="synonym">Equus africanus asinus</name>
    <dbReference type="NCBI Taxonomy" id="9793"/>
    <lineage>
        <taxon>Eukaryota</taxon>
        <taxon>Metazoa</taxon>
        <taxon>Chordata</taxon>
        <taxon>Craniata</taxon>
        <taxon>Vertebrata</taxon>
        <taxon>Euteleostomi</taxon>
        <taxon>Mammalia</taxon>
        <taxon>Eutheria</taxon>
        <taxon>Laurasiatheria</taxon>
        <taxon>Perissodactyla</taxon>
        <taxon>Equidae</taxon>
        <taxon>Equus</taxon>
    </lineage>
</organism>
<accession>A0A8C4PS88</accession>
<evidence type="ECO:0000313" key="2">
    <source>
        <dbReference type="Proteomes" id="UP000694387"/>
    </source>
</evidence>
<dbReference type="Ensembl" id="ENSEAST00005029220.2">
    <property type="protein sequence ID" value="ENSEASP00005026912.1"/>
    <property type="gene ID" value="ENSEASG00005018345.2"/>
</dbReference>
<proteinExistence type="predicted"/>
<protein>
    <submittedName>
        <fullName evidence="1">Uncharacterized protein</fullName>
    </submittedName>
</protein>
<dbReference type="Proteomes" id="UP000694387">
    <property type="component" value="Chromosome 27"/>
</dbReference>
<evidence type="ECO:0000313" key="1">
    <source>
        <dbReference type="Ensembl" id="ENSEASP00005026912.1"/>
    </source>
</evidence>
<reference evidence="1" key="2">
    <citation type="submission" date="2025-08" db="UniProtKB">
        <authorList>
            <consortium name="Ensembl"/>
        </authorList>
    </citation>
    <scope>IDENTIFICATION</scope>
</reference>
<dbReference type="AlphaFoldDB" id="A0A8C4PS88"/>
<keyword evidence="2" id="KW-1185">Reference proteome</keyword>